<protein>
    <submittedName>
        <fullName evidence="1">NUDIX family phosphoesterase</fullName>
    </submittedName>
</protein>
<comment type="caution">
    <text evidence="1">The sequence shown here is derived from an EMBL/GenBank/DDBJ whole genome shotgun (WGS) entry which is preliminary data.</text>
</comment>
<keyword evidence="2" id="KW-1185">Reference proteome</keyword>
<organism evidence="1 2">
    <name type="scientific">Nonomuraea africana</name>
    <dbReference type="NCBI Taxonomy" id="46171"/>
    <lineage>
        <taxon>Bacteria</taxon>
        <taxon>Bacillati</taxon>
        <taxon>Actinomycetota</taxon>
        <taxon>Actinomycetes</taxon>
        <taxon>Streptosporangiales</taxon>
        <taxon>Streptosporangiaceae</taxon>
        <taxon>Nonomuraea</taxon>
    </lineage>
</organism>
<dbReference type="Proteomes" id="UP000661607">
    <property type="component" value="Unassembled WGS sequence"/>
</dbReference>
<sequence>MMADFDLPSDLVELKREWFAVDDHCRKLAGALPSNVAVLEGKAERDMEGEAALAEARAERLRILEQINSHPWWEEKASDRHQAWIALAKAARS</sequence>
<proteinExistence type="predicted"/>
<dbReference type="EMBL" id="JADBEF010000002">
    <property type="protein sequence ID" value="MBE1566491.1"/>
    <property type="molecule type" value="Genomic_DNA"/>
</dbReference>
<evidence type="ECO:0000313" key="2">
    <source>
        <dbReference type="Proteomes" id="UP000661607"/>
    </source>
</evidence>
<dbReference type="RefSeq" id="WP_192781495.1">
    <property type="nucleotide sequence ID" value="NZ_BAAASY010000032.1"/>
</dbReference>
<accession>A0ABR9KWT1</accession>
<evidence type="ECO:0000313" key="1">
    <source>
        <dbReference type="EMBL" id="MBE1566491.1"/>
    </source>
</evidence>
<reference evidence="1 2" key="1">
    <citation type="submission" date="2020-10" db="EMBL/GenBank/DDBJ databases">
        <title>Sequencing the genomes of 1000 actinobacteria strains.</title>
        <authorList>
            <person name="Klenk H.-P."/>
        </authorList>
    </citation>
    <scope>NUCLEOTIDE SEQUENCE [LARGE SCALE GENOMIC DNA]</scope>
    <source>
        <strain evidence="1 2">DSM 43748</strain>
    </source>
</reference>
<name>A0ABR9KWT1_9ACTN</name>
<gene>
    <name evidence="1" type="ORF">H4W81_009363</name>
</gene>